<dbReference type="EMBL" id="BAAALD010000028">
    <property type="protein sequence ID" value="GAA1086992.1"/>
    <property type="molecule type" value="Genomic_DNA"/>
</dbReference>
<evidence type="ECO:0000256" key="1">
    <source>
        <dbReference type="SAM" id="MobiDB-lite"/>
    </source>
</evidence>
<gene>
    <name evidence="2" type="ORF">GCM10009663_33320</name>
</gene>
<reference evidence="2 3" key="1">
    <citation type="journal article" date="2019" name="Int. J. Syst. Evol. Microbiol.">
        <title>The Global Catalogue of Microorganisms (GCM) 10K type strain sequencing project: providing services to taxonomists for standard genome sequencing and annotation.</title>
        <authorList>
            <consortium name="The Broad Institute Genomics Platform"/>
            <consortium name="The Broad Institute Genome Sequencing Center for Infectious Disease"/>
            <person name="Wu L."/>
            <person name="Ma J."/>
        </authorList>
    </citation>
    <scope>NUCLEOTIDE SEQUENCE [LARGE SCALE GENOMIC DNA]</scope>
    <source>
        <strain evidence="2 3">JCM 13002</strain>
    </source>
</reference>
<keyword evidence="3" id="KW-1185">Reference proteome</keyword>
<name>A0ABN1TI64_9ACTN</name>
<feature type="region of interest" description="Disordered" evidence="1">
    <location>
        <begin position="1"/>
        <end position="32"/>
    </location>
</feature>
<accession>A0ABN1TI64</accession>
<evidence type="ECO:0000313" key="3">
    <source>
        <dbReference type="Proteomes" id="UP001499987"/>
    </source>
</evidence>
<organism evidence="2 3">
    <name type="scientific">Kitasatospora arboriphila</name>
    <dbReference type="NCBI Taxonomy" id="258052"/>
    <lineage>
        <taxon>Bacteria</taxon>
        <taxon>Bacillati</taxon>
        <taxon>Actinomycetota</taxon>
        <taxon>Actinomycetes</taxon>
        <taxon>Kitasatosporales</taxon>
        <taxon>Streptomycetaceae</taxon>
        <taxon>Kitasatospora</taxon>
    </lineage>
</organism>
<evidence type="ECO:0000313" key="2">
    <source>
        <dbReference type="EMBL" id="GAA1086992.1"/>
    </source>
</evidence>
<sequence>MISGNAEGPRTELGAGPSGGCPRGVPDGSGRESYRKELIWMVSVRPGPTPIAEIGAPDISSRAFT</sequence>
<comment type="caution">
    <text evidence="2">The sequence shown here is derived from an EMBL/GenBank/DDBJ whole genome shotgun (WGS) entry which is preliminary data.</text>
</comment>
<proteinExistence type="predicted"/>
<protein>
    <submittedName>
        <fullName evidence="2">Uncharacterized protein</fullName>
    </submittedName>
</protein>
<dbReference type="Proteomes" id="UP001499987">
    <property type="component" value="Unassembled WGS sequence"/>
</dbReference>